<evidence type="ECO:0000313" key="11">
    <source>
        <dbReference type="EMBL" id="EFE33987.1"/>
    </source>
</evidence>
<dbReference type="GO" id="GO:0098552">
    <property type="term" value="C:side of membrane"/>
    <property type="evidence" value="ECO:0007669"/>
    <property type="project" value="UniProtKB-KW"/>
</dbReference>
<evidence type="ECO:0000256" key="1">
    <source>
        <dbReference type="ARBA" id="ARBA00004609"/>
    </source>
</evidence>
<feature type="domain" description="Copper acquisition factor BIM1-like" evidence="10">
    <location>
        <begin position="233"/>
        <end position="412"/>
    </location>
</feature>
<dbReference type="RefSeq" id="XP_003014376.1">
    <property type="nucleotide sequence ID" value="XM_003014330.1"/>
</dbReference>
<dbReference type="PANTHER" id="PTHR34992:SF10">
    <property type="entry name" value="COPPER ACQUISITION FACTOR BIM1-LIKE DOMAIN-CONTAINING PROTEIN"/>
    <property type="match status" value="1"/>
</dbReference>
<sequence>MPSSSSNFKKGPDQAEEAKLVCYRGRFDDDLTWRIGSRDAAAEACDASPVPVTSVSMQQANQRLRMAFDGRQGCEPEPKEVEGRTSRAEVEKAQRETEIERDKSRCWSKAYRGESSITSFNRPTFPARRLGRCYWLCSTGKGDFSSLLKKLTSSLFNYFASSSRLRPAARQTAITTISPPRRCSSSFVVIKLDSFSRPYQKDDRHLIMRTHFSLGPFIGVFLTLAFATLAAKGHTVIVYPGWRENNLHSNGTVDETNGAGVAIRSNTSELLYPYGMQWIYPCGGTVTSTNRTKWPINGGAISFQPGWFPGHKTALIYINLGMGTTPLNMSLPMVPPFQITGPTVAPYPGTFCLPQVPLPANISVKAGDNATIQVVEAARHGAVLYNLQCVDITFAEPSEVEPVTRENCFNSTNITSSTIYAIPDKPTNAAHVTAVFTALGVMPLLLAGYYFSIML</sequence>
<keyword evidence="3" id="KW-0336">GPI-anchor</keyword>
<evidence type="ECO:0000256" key="3">
    <source>
        <dbReference type="ARBA" id="ARBA00022622"/>
    </source>
</evidence>
<evidence type="ECO:0000256" key="9">
    <source>
        <dbReference type="SAM" id="Phobius"/>
    </source>
</evidence>
<dbReference type="GO" id="GO:0005886">
    <property type="term" value="C:plasma membrane"/>
    <property type="evidence" value="ECO:0007669"/>
    <property type="project" value="UniProtKB-SubCell"/>
</dbReference>
<comment type="caution">
    <text evidence="11">The sequence shown here is derived from an EMBL/GenBank/DDBJ whole genome shotgun (WGS) entry which is preliminary data.</text>
</comment>
<keyword evidence="6" id="KW-0325">Glycoprotein</keyword>
<keyword evidence="4" id="KW-0732">Signal</keyword>
<keyword evidence="2" id="KW-1003">Cell membrane</keyword>
<keyword evidence="7" id="KW-0449">Lipoprotein</keyword>
<evidence type="ECO:0000256" key="6">
    <source>
        <dbReference type="ARBA" id="ARBA00023180"/>
    </source>
</evidence>
<evidence type="ECO:0000256" key="2">
    <source>
        <dbReference type="ARBA" id="ARBA00022475"/>
    </source>
</evidence>
<evidence type="ECO:0000256" key="4">
    <source>
        <dbReference type="ARBA" id="ARBA00022729"/>
    </source>
</evidence>
<dbReference type="InterPro" id="IPR046530">
    <property type="entry name" value="BIM1-like_dom"/>
</dbReference>
<dbReference type="CDD" id="cd21176">
    <property type="entry name" value="LPMO_auxiliary-like"/>
    <property type="match status" value="1"/>
</dbReference>
<keyword evidence="5 9" id="KW-0472">Membrane</keyword>
<evidence type="ECO:0000256" key="5">
    <source>
        <dbReference type="ARBA" id="ARBA00023136"/>
    </source>
</evidence>
<name>D4ARS3_ARTBC</name>
<keyword evidence="12" id="KW-1185">Reference proteome</keyword>
<reference evidence="12" key="1">
    <citation type="journal article" date="2011" name="Genome Biol.">
        <title>Comparative and functional genomics provide insights into the pathogenicity of dermatophytic fungi.</title>
        <authorList>
            <person name="Burmester A."/>
            <person name="Shelest E."/>
            <person name="Gloeckner G."/>
            <person name="Heddergott C."/>
            <person name="Schindler S."/>
            <person name="Staib P."/>
            <person name="Heidel A."/>
            <person name="Felder M."/>
            <person name="Petzold A."/>
            <person name="Szafranski K."/>
            <person name="Feuermann M."/>
            <person name="Pedruzzi I."/>
            <person name="Priebe S."/>
            <person name="Groth M."/>
            <person name="Winkler R."/>
            <person name="Li W."/>
            <person name="Kniemeyer O."/>
            <person name="Schroeckh V."/>
            <person name="Hertweck C."/>
            <person name="Hube B."/>
            <person name="White T.C."/>
            <person name="Platzer M."/>
            <person name="Guthke R."/>
            <person name="Heitman J."/>
            <person name="Woestemeyer J."/>
            <person name="Zipfel P.F."/>
            <person name="Monod M."/>
            <person name="Brakhage A.A."/>
        </authorList>
    </citation>
    <scope>NUCLEOTIDE SEQUENCE [LARGE SCALE GENOMIC DNA]</scope>
    <source>
        <strain evidence="12">ATCC MYA-4681 / CBS 112371</strain>
    </source>
</reference>
<gene>
    <name evidence="11" type="ORF">ARB_06937</name>
</gene>
<evidence type="ECO:0000259" key="10">
    <source>
        <dbReference type="Pfam" id="PF20238"/>
    </source>
</evidence>
<proteinExistence type="predicted"/>
<dbReference type="AlphaFoldDB" id="D4ARS3"/>
<dbReference type="HOGENOM" id="CLU_601245_0_0_1"/>
<dbReference type="GeneID" id="9520427"/>
<dbReference type="KEGG" id="abe:ARB_06937"/>
<keyword evidence="9" id="KW-0812">Transmembrane</keyword>
<evidence type="ECO:0000256" key="8">
    <source>
        <dbReference type="SAM" id="MobiDB-lite"/>
    </source>
</evidence>
<keyword evidence="9" id="KW-1133">Transmembrane helix</keyword>
<dbReference type="InterPro" id="IPR046936">
    <property type="entry name" value="BIM1-like"/>
</dbReference>
<dbReference type="PANTHER" id="PTHR34992">
    <property type="entry name" value="HYPHAL ANASTAMOSIS-7 PROTEIN"/>
    <property type="match status" value="1"/>
</dbReference>
<organism evidence="11 12">
    <name type="scientific">Arthroderma benhamiae (strain ATCC MYA-4681 / CBS 112371)</name>
    <name type="common">Trichophyton mentagrophytes</name>
    <dbReference type="NCBI Taxonomy" id="663331"/>
    <lineage>
        <taxon>Eukaryota</taxon>
        <taxon>Fungi</taxon>
        <taxon>Dikarya</taxon>
        <taxon>Ascomycota</taxon>
        <taxon>Pezizomycotina</taxon>
        <taxon>Eurotiomycetes</taxon>
        <taxon>Eurotiomycetidae</taxon>
        <taxon>Onygenales</taxon>
        <taxon>Arthrodermataceae</taxon>
        <taxon>Trichophyton</taxon>
    </lineage>
</organism>
<feature type="transmembrane region" description="Helical" evidence="9">
    <location>
        <begin position="429"/>
        <end position="451"/>
    </location>
</feature>
<dbReference type="EMBL" id="ABSU01000007">
    <property type="protein sequence ID" value="EFE33987.1"/>
    <property type="molecule type" value="Genomic_DNA"/>
</dbReference>
<evidence type="ECO:0000313" key="12">
    <source>
        <dbReference type="Proteomes" id="UP000008866"/>
    </source>
</evidence>
<comment type="subcellular location">
    <subcellularLocation>
        <location evidence="1">Cell membrane</location>
        <topology evidence="1">Lipid-anchor</topology>
        <topology evidence="1">GPI-anchor</topology>
    </subcellularLocation>
</comment>
<feature type="region of interest" description="Disordered" evidence="8">
    <location>
        <begin position="71"/>
        <end position="95"/>
    </location>
</feature>
<protein>
    <recommendedName>
        <fullName evidence="10">Copper acquisition factor BIM1-like domain-containing protein</fullName>
    </recommendedName>
</protein>
<accession>D4ARS3</accession>
<dbReference type="Pfam" id="PF20238">
    <property type="entry name" value="BIM1-like_dom"/>
    <property type="match status" value="1"/>
</dbReference>
<dbReference type="Proteomes" id="UP000008866">
    <property type="component" value="Unassembled WGS sequence"/>
</dbReference>
<evidence type="ECO:0000256" key="7">
    <source>
        <dbReference type="ARBA" id="ARBA00023288"/>
    </source>
</evidence>
<dbReference type="eggNOG" id="ENOG502SIF7">
    <property type="taxonomic scope" value="Eukaryota"/>
</dbReference>